<dbReference type="InterPro" id="IPR012967">
    <property type="entry name" value="COMT_dimerisation"/>
</dbReference>
<dbReference type="AlphaFoldDB" id="A0A0B6WST6"/>
<accession>A0A0B6WST6</accession>
<keyword evidence="3" id="KW-0949">S-adenosyl-L-methionine</keyword>
<dbReference type="Gene3D" id="3.40.50.150">
    <property type="entry name" value="Vaccinia Virus protein VP39"/>
    <property type="match status" value="1"/>
</dbReference>
<dbReference type="InterPro" id="IPR016461">
    <property type="entry name" value="COMT-like"/>
</dbReference>
<dbReference type="STRING" id="454194.PYK22_00053"/>
<keyword evidence="8" id="KW-1185">Reference proteome</keyword>
<dbReference type="PIRSF" id="PIRSF005739">
    <property type="entry name" value="O-mtase"/>
    <property type="match status" value="1"/>
</dbReference>
<dbReference type="GO" id="GO:0032259">
    <property type="term" value="P:methylation"/>
    <property type="evidence" value="ECO:0007669"/>
    <property type="project" value="UniProtKB-KW"/>
</dbReference>
<proteinExistence type="predicted"/>
<evidence type="ECO:0000256" key="2">
    <source>
        <dbReference type="ARBA" id="ARBA00022679"/>
    </source>
</evidence>
<dbReference type="EMBL" id="CBXV010000001">
    <property type="protein sequence ID" value="CDM64061.1"/>
    <property type="molecule type" value="Genomic_DNA"/>
</dbReference>
<dbReference type="CDD" id="cd02440">
    <property type="entry name" value="AdoMet_MTases"/>
    <property type="match status" value="1"/>
</dbReference>
<dbReference type="SUPFAM" id="SSF53335">
    <property type="entry name" value="S-adenosyl-L-methionine-dependent methyltransferases"/>
    <property type="match status" value="1"/>
</dbReference>
<dbReference type="Pfam" id="PF00891">
    <property type="entry name" value="Methyltransf_2"/>
    <property type="match status" value="1"/>
</dbReference>
<keyword evidence="1 7" id="KW-0489">Methyltransferase</keyword>
<evidence type="ECO:0000256" key="1">
    <source>
        <dbReference type="ARBA" id="ARBA00022603"/>
    </source>
</evidence>
<dbReference type="RefSeq" id="WP_041973058.1">
    <property type="nucleotide sequence ID" value="NZ_CBXV010000001.1"/>
</dbReference>
<reference evidence="7 8" key="1">
    <citation type="submission" date="2013-12" db="EMBL/GenBank/DDBJ databases">
        <authorList>
            <person name="Stott M."/>
        </authorList>
    </citation>
    <scope>NUCLEOTIDE SEQUENCE [LARGE SCALE GENOMIC DNA]</scope>
    <source>
        <strain evidence="7 8">K22</strain>
    </source>
</reference>
<dbReference type="InterPro" id="IPR036390">
    <property type="entry name" value="WH_DNA-bd_sf"/>
</dbReference>
<reference evidence="7 8" key="2">
    <citation type="submission" date="2015-01" db="EMBL/GenBank/DDBJ databases">
        <title>Complete genome sequence of Pyrinomonas methylaliphatogenes type strain K22T.</title>
        <authorList>
            <person name="Lee K.C.Y."/>
            <person name="Power J.F."/>
            <person name="Dunfield P.F."/>
            <person name="Morgan X.C."/>
            <person name="Huttenhower C."/>
            <person name="Stott M.B."/>
        </authorList>
    </citation>
    <scope>NUCLEOTIDE SEQUENCE [LARGE SCALE GENOMIC DNA]</scope>
    <source>
        <strain evidence="7 8">K22</strain>
    </source>
</reference>
<dbReference type="OrthoDB" id="7418600at2"/>
<dbReference type="InterPro" id="IPR029063">
    <property type="entry name" value="SAM-dependent_MTases_sf"/>
</dbReference>
<evidence type="ECO:0000256" key="3">
    <source>
        <dbReference type="ARBA" id="ARBA00022691"/>
    </source>
</evidence>
<feature type="domain" description="O-methyltransferase C-terminal" evidence="5">
    <location>
        <begin position="108"/>
        <end position="318"/>
    </location>
</feature>
<evidence type="ECO:0000259" key="5">
    <source>
        <dbReference type="Pfam" id="PF00891"/>
    </source>
</evidence>
<evidence type="ECO:0000313" key="7">
    <source>
        <dbReference type="EMBL" id="CDM64061.1"/>
    </source>
</evidence>
<keyword evidence="2 7" id="KW-0808">Transferase</keyword>
<dbReference type="GO" id="GO:0046983">
    <property type="term" value="F:protein dimerization activity"/>
    <property type="evidence" value="ECO:0007669"/>
    <property type="project" value="InterPro"/>
</dbReference>
<feature type="active site" description="Proton acceptor" evidence="4">
    <location>
        <position position="248"/>
    </location>
</feature>
<dbReference type="Pfam" id="PF08100">
    <property type="entry name" value="Dimerisation"/>
    <property type="match status" value="1"/>
</dbReference>
<gene>
    <name evidence="7" type="ORF">PYK22_00053</name>
</gene>
<feature type="domain" description="O-methyltransferase dimerisation" evidence="6">
    <location>
        <begin position="9"/>
        <end position="84"/>
    </location>
</feature>
<dbReference type="SUPFAM" id="SSF46785">
    <property type="entry name" value="Winged helix' DNA-binding domain"/>
    <property type="match status" value="1"/>
</dbReference>
<evidence type="ECO:0000313" key="8">
    <source>
        <dbReference type="Proteomes" id="UP000031518"/>
    </source>
</evidence>
<protein>
    <submittedName>
        <fullName evidence="7">Hydroxyneurosporene-O-methyltransferase</fullName>
    </submittedName>
</protein>
<evidence type="ECO:0000259" key="6">
    <source>
        <dbReference type="Pfam" id="PF08100"/>
    </source>
</evidence>
<dbReference type="Proteomes" id="UP000031518">
    <property type="component" value="Unassembled WGS sequence"/>
</dbReference>
<dbReference type="PANTHER" id="PTHR43712">
    <property type="entry name" value="PUTATIVE (AFU_ORTHOLOGUE AFUA_4G14580)-RELATED"/>
    <property type="match status" value="1"/>
</dbReference>
<dbReference type="Gene3D" id="1.10.10.10">
    <property type="entry name" value="Winged helix-like DNA-binding domain superfamily/Winged helix DNA-binding domain"/>
    <property type="match status" value="1"/>
</dbReference>
<dbReference type="PROSITE" id="PS51683">
    <property type="entry name" value="SAM_OMT_II"/>
    <property type="match status" value="1"/>
</dbReference>
<dbReference type="InterPro" id="IPR036388">
    <property type="entry name" value="WH-like_DNA-bd_sf"/>
</dbReference>
<organism evidence="7 8">
    <name type="scientific">Pyrinomonas methylaliphatogenes</name>
    <dbReference type="NCBI Taxonomy" id="454194"/>
    <lineage>
        <taxon>Bacteria</taxon>
        <taxon>Pseudomonadati</taxon>
        <taxon>Acidobacteriota</taxon>
        <taxon>Blastocatellia</taxon>
        <taxon>Blastocatellales</taxon>
        <taxon>Pyrinomonadaceae</taxon>
        <taxon>Pyrinomonas</taxon>
    </lineage>
</organism>
<dbReference type="GO" id="GO:0008171">
    <property type="term" value="F:O-methyltransferase activity"/>
    <property type="evidence" value="ECO:0007669"/>
    <property type="project" value="InterPro"/>
</dbReference>
<dbReference type="PANTHER" id="PTHR43712:SF2">
    <property type="entry name" value="O-METHYLTRANSFERASE CICE"/>
    <property type="match status" value="1"/>
</dbReference>
<evidence type="ECO:0000256" key="4">
    <source>
        <dbReference type="PIRSR" id="PIRSR005739-1"/>
    </source>
</evidence>
<sequence>MSNPQGSVMDILFGRWRSQILYAGVRLGVFDALGAGARTADDVASELHLSGPHTYRLLRALASLGLLSEDRNRSFSLTASGEFLRADHPQTLRGITLLEEGPEHYAVWKHLCAIVREGGPDGFVREFGQPIFVYAGEEPGYGAVFNDAMSSLSAGETAMVLEALAAYDFSAISHVCDVGGGHGHLLCSLLAKHPHLRGTVYELPSVIEQRELLWAEKMNVASRCEYVAGDMFTEVPAADAYLLKHILHDWDDEDCVRILSNIRKAAPPNARVFVAEYVVPEPDTSHFAKLFDIHMMCATGGQERTEEEYADLFERAGWTYCTTWYPPSRLMGGVEATKA</sequence>
<name>A0A0B6WST6_9BACT</name>
<dbReference type="InterPro" id="IPR001077">
    <property type="entry name" value="COMT_C"/>
</dbReference>